<dbReference type="PRINTS" id="PR00133">
    <property type="entry name" value="GLHYDRLASE3"/>
</dbReference>
<dbReference type="InterPro" id="IPR001764">
    <property type="entry name" value="Glyco_hydro_3_N"/>
</dbReference>
<evidence type="ECO:0000256" key="8">
    <source>
        <dbReference type="ARBA" id="ARBA00022801"/>
    </source>
</evidence>
<evidence type="ECO:0000256" key="4">
    <source>
        <dbReference type="ARBA" id="ARBA00005336"/>
    </source>
</evidence>
<comment type="subcellular location">
    <subcellularLocation>
        <location evidence="2">Secreted</location>
    </subcellularLocation>
</comment>
<reference evidence="13" key="1">
    <citation type="submission" date="2020-01" db="EMBL/GenBank/DDBJ databases">
        <title>Identification and distribution of gene clusters putatively required for synthesis of sphingolipid metabolism inhibitors in phylogenetically diverse species of the filamentous fungus Fusarium.</title>
        <authorList>
            <person name="Kim H.-S."/>
            <person name="Busman M."/>
            <person name="Brown D.W."/>
            <person name="Divon H."/>
            <person name="Uhlig S."/>
            <person name="Proctor R.H."/>
        </authorList>
    </citation>
    <scope>NUCLEOTIDE SEQUENCE</scope>
    <source>
        <strain evidence="13">NRRL 53441</strain>
    </source>
</reference>
<dbReference type="InterPro" id="IPR017853">
    <property type="entry name" value="GH"/>
</dbReference>
<comment type="similarity">
    <text evidence="4">Belongs to the glycosyl hydrolase 3 family.</text>
</comment>
<evidence type="ECO:0000256" key="1">
    <source>
        <dbReference type="ARBA" id="ARBA00000448"/>
    </source>
</evidence>
<evidence type="ECO:0000256" key="11">
    <source>
        <dbReference type="ARBA" id="ARBA00024983"/>
    </source>
</evidence>
<dbReference type="InterPro" id="IPR050288">
    <property type="entry name" value="Cellulose_deg_GH3"/>
</dbReference>
<evidence type="ECO:0000256" key="6">
    <source>
        <dbReference type="ARBA" id="ARBA00022525"/>
    </source>
</evidence>
<evidence type="ECO:0000313" key="14">
    <source>
        <dbReference type="Proteomes" id="UP000605986"/>
    </source>
</evidence>
<dbReference type="OrthoDB" id="416222at2759"/>
<evidence type="ECO:0000256" key="7">
    <source>
        <dbReference type="ARBA" id="ARBA00022729"/>
    </source>
</evidence>
<dbReference type="PANTHER" id="PTHR42715:SF12">
    <property type="entry name" value="BETA-GLUCOSIDASE G-RELATED"/>
    <property type="match status" value="1"/>
</dbReference>
<keyword evidence="10" id="KW-0326">Glycosidase</keyword>
<organism evidence="13 14">
    <name type="scientific">Fusarium austroafricanum</name>
    <dbReference type="NCBI Taxonomy" id="2364996"/>
    <lineage>
        <taxon>Eukaryota</taxon>
        <taxon>Fungi</taxon>
        <taxon>Dikarya</taxon>
        <taxon>Ascomycota</taxon>
        <taxon>Pezizomycotina</taxon>
        <taxon>Sordariomycetes</taxon>
        <taxon>Hypocreomycetidae</taxon>
        <taxon>Hypocreales</taxon>
        <taxon>Nectriaceae</taxon>
        <taxon>Fusarium</taxon>
        <taxon>Fusarium concolor species complex</taxon>
    </lineage>
</organism>
<gene>
    <name evidence="13" type="ORF">F53441_328</name>
</gene>
<dbReference type="GO" id="GO:0005576">
    <property type="term" value="C:extracellular region"/>
    <property type="evidence" value="ECO:0007669"/>
    <property type="project" value="UniProtKB-SubCell"/>
</dbReference>
<dbReference type="Proteomes" id="UP000605986">
    <property type="component" value="Unassembled WGS sequence"/>
</dbReference>
<dbReference type="PANTHER" id="PTHR42715">
    <property type="entry name" value="BETA-GLUCOSIDASE"/>
    <property type="match status" value="1"/>
</dbReference>
<evidence type="ECO:0000256" key="2">
    <source>
        <dbReference type="ARBA" id="ARBA00004613"/>
    </source>
</evidence>
<evidence type="ECO:0000256" key="3">
    <source>
        <dbReference type="ARBA" id="ARBA00004987"/>
    </source>
</evidence>
<keyword evidence="14" id="KW-1185">Reference proteome</keyword>
<proteinExistence type="inferred from homology"/>
<evidence type="ECO:0000259" key="12">
    <source>
        <dbReference type="Pfam" id="PF00933"/>
    </source>
</evidence>
<protein>
    <recommendedName>
        <fullName evidence="5">beta-glucosidase</fullName>
        <ecNumber evidence="5">3.2.1.21</ecNumber>
    </recommendedName>
</protein>
<evidence type="ECO:0000256" key="10">
    <source>
        <dbReference type="ARBA" id="ARBA00023295"/>
    </source>
</evidence>
<dbReference type="AlphaFoldDB" id="A0A8H4P0A8"/>
<comment type="caution">
    <text evidence="13">The sequence shown here is derived from an EMBL/GenBank/DDBJ whole genome shotgun (WGS) entry which is preliminary data.</text>
</comment>
<accession>A0A8H4P0A8</accession>
<dbReference type="GO" id="GO:0008422">
    <property type="term" value="F:beta-glucosidase activity"/>
    <property type="evidence" value="ECO:0007669"/>
    <property type="project" value="UniProtKB-EC"/>
</dbReference>
<evidence type="ECO:0000256" key="5">
    <source>
        <dbReference type="ARBA" id="ARBA00012744"/>
    </source>
</evidence>
<comment type="pathway">
    <text evidence="3">Glycan metabolism; cellulose degradation.</text>
</comment>
<sequence length="174" mass="19163">MNDFISKLTLEEKSRLVDCSDGPCRRNIAPIPRLNFKVICLQDSPLGVREAGYVTIFPAGITPGASFDRTMIRKRGLLMAQRNFEQRGLTSPSRPLGWSALGGRNGEGFGACPYLAGIAILEMIAGFNEHGVQSTIKHWIGNEQETMRKPSGDVHRGSFLSQLSPNTFYKVSYG</sequence>
<feature type="domain" description="Glycoside hydrolase family 3 N-terminal" evidence="12">
    <location>
        <begin position="37"/>
        <end position="142"/>
    </location>
</feature>
<comment type="catalytic activity">
    <reaction evidence="1">
        <text>Hydrolysis of terminal, non-reducing beta-D-glucosyl residues with release of beta-D-glucose.</text>
        <dbReference type="EC" id="3.2.1.21"/>
    </reaction>
</comment>
<dbReference type="EC" id="3.2.1.21" evidence="5"/>
<comment type="function">
    <text evidence="11">Beta-glucosidases are one of a number of cellulolytic enzymes involved in the degradation of cellulosic biomass. Catalyzes the last step releasing glucose from the inhibitory cellobiose.</text>
</comment>
<keyword evidence="8" id="KW-0378">Hydrolase</keyword>
<dbReference type="SUPFAM" id="SSF51445">
    <property type="entry name" value="(Trans)glycosidases"/>
    <property type="match status" value="1"/>
</dbReference>
<dbReference type="EMBL" id="JAADJG010000011">
    <property type="protein sequence ID" value="KAF4457814.1"/>
    <property type="molecule type" value="Genomic_DNA"/>
</dbReference>
<dbReference type="Pfam" id="PF00933">
    <property type="entry name" value="Glyco_hydro_3"/>
    <property type="match status" value="1"/>
</dbReference>
<evidence type="ECO:0000313" key="13">
    <source>
        <dbReference type="EMBL" id="KAF4457814.1"/>
    </source>
</evidence>
<keyword evidence="9" id="KW-0325">Glycoprotein</keyword>
<dbReference type="Gene3D" id="3.20.20.300">
    <property type="entry name" value="Glycoside hydrolase, family 3, N-terminal domain"/>
    <property type="match status" value="1"/>
</dbReference>
<dbReference type="InterPro" id="IPR036962">
    <property type="entry name" value="Glyco_hydro_3_N_sf"/>
</dbReference>
<dbReference type="GO" id="GO:0009251">
    <property type="term" value="P:glucan catabolic process"/>
    <property type="evidence" value="ECO:0007669"/>
    <property type="project" value="TreeGrafter"/>
</dbReference>
<keyword evidence="7" id="KW-0732">Signal</keyword>
<keyword evidence="6" id="KW-0964">Secreted</keyword>
<name>A0A8H4P0A8_9HYPO</name>
<evidence type="ECO:0000256" key="9">
    <source>
        <dbReference type="ARBA" id="ARBA00023180"/>
    </source>
</evidence>